<keyword evidence="2" id="KW-1185">Reference proteome</keyword>
<sequence length="166" mass="17525">MAANLFTVAGMGISIRDLVLIVGLGRVRLCDRPDRGDRHRVLAGLGDHRCRHRRPHPGDGGRHPAVGAGDAAGRQPAGPLHRRQPDRENAGPGLHPDDRCGADPGRPGRARAQALHLRRDGLLGAGGVAEPADAPPRPRTQRAGRRQLVPASTCESGSTVFSRGEA</sequence>
<evidence type="ECO:0000256" key="1">
    <source>
        <dbReference type="SAM" id="MobiDB-lite"/>
    </source>
</evidence>
<feature type="compositionally biased region" description="Basic and acidic residues" evidence="1">
    <location>
        <begin position="83"/>
        <end position="101"/>
    </location>
</feature>
<protein>
    <submittedName>
        <fullName evidence="3">Uncharacterized protein</fullName>
    </submittedName>
</protein>
<dbReference type="WBParaSite" id="PSU_v2.g21439.t1">
    <property type="protein sequence ID" value="PSU_v2.g21439.t1"/>
    <property type="gene ID" value="PSU_v2.g21439"/>
</dbReference>
<dbReference type="AlphaFoldDB" id="A0A914YVA6"/>
<evidence type="ECO:0000313" key="3">
    <source>
        <dbReference type="WBParaSite" id="PSU_v2.g21439.t1"/>
    </source>
</evidence>
<name>A0A914YVA6_9BILA</name>
<evidence type="ECO:0000313" key="2">
    <source>
        <dbReference type="Proteomes" id="UP000887577"/>
    </source>
</evidence>
<dbReference type="Proteomes" id="UP000887577">
    <property type="component" value="Unplaced"/>
</dbReference>
<feature type="region of interest" description="Disordered" evidence="1">
    <location>
        <begin position="48"/>
        <end position="166"/>
    </location>
</feature>
<reference evidence="3" key="1">
    <citation type="submission" date="2022-11" db="UniProtKB">
        <authorList>
            <consortium name="WormBaseParasite"/>
        </authorList>
    </citation>
    <scope>IDENTIFICATION</scope>
</reference>
<organism evidence="2 3">
    <name type="scientific">Panagrolaimus superbus</name>
    <dbReference type="NCBI Taxonomy" id="310955"/>
    <lineage>
        <taxon>Eukaryota</taxon>
        <taxon>Metazoa</taxon>
        <taxon>Ecdysozoa</taxon>
        <taxon>Nematoda</taxon>
        <taxon>Chromadorea</taxon>
        <taxon>Rhabditida</taxon>
        <taxon>Tylenchina</taxon>
        <taxon>Panagrolaimomorpha</taxon>
        <taxon>Panagrolaimoidea</taxon>
        <taxon>Panagrolaimidae</taxon>
        <taxon>Panagrolaimus</taxon>
    </lineage>
</organism>
<feature type="compositionally biased region" description="Polar residues" evidence="1">
    <location>
        <begin position="153"/>
        <end position="166"/>
    </location>
</feature>
<proteinExistence type="predicted"/>
<accession>A0A914YVA6</accession>